<dbReference type="AlphaFoldDB" id="A0A1Y1U799"/>
<feature type="transmembrane region" description="Helical" evidence="2">
    <location>
        <begin position="34"/>
        <end position="61"/>
    </location>
</feature>
<dbReference type="InterPro" id="IPR018852">
    <property type="entry name" value="DUF2456"/>
</dbReference>
<organism evidence="3 4">
    <name type="scientific">Kockovaella imperatae</name>
    <dbReference type="NCBI Taxonomy" id="4999"/>
    <lineage>
        <taxon>Eukaryota</taxon>
        <taxon>Fungi</taxon>
        <taxon>Dikarya</taxon>
        <taxon>Basidiomycota</taxon>
        <taxon>Agaricomycotina</taxon>
        <taxon>Tremellomycetes</taxon>
        <taxon>Tremellales</taxon>
        <taxon>Cuniculitremaceae</taxon>
        <taxon>Kockovaella</taxon>
    </lineage>
</organism>
<keyword evidence="4" id="KW-1185">Reference proteome</keyword>
<sequence>MGGSSPLTSSPSSPFITMKSLFRPFPVPLTRRQWFYIVVLQGIGAGLIDGGINFAIAYAMYHSQDTILMWVLKHNTIAGDLGVTPIITCAVSMLITSTLVHTDLHSHAIAPLPFVYPHVEHLPDPRQIFDKSLRSSATKVDEKKASVESSDTTLDRPRSDLTWAKGGIKFWYWMLVRFVFEGTEKNMICAKLPVRAWFGRVGWTAAQGAAIGIIFGFPLWCLAIVILGPIYKTNNIPNKWAPQVIKLVYGAIVGWVTNPIIAVLALGSQADCHLVVVEHDVEQGDVGVTTVPDTIPEEDTSRRSSEANDAPPVFLLTPPRMPTSRRGTLSSASSSHVLPRSRRASSVSRPPLTANASHLASASVFIDQEASQIQMASTSIVPAASSLKSRPTAPQNRSQMIPRRTSDPVLAASRIRSISLSGSVRPNQPSEPCRQFSYALGGTGGRAQRLRSNTRTSAASNHIGPESPPAAEIGRFDARAPPATAPLHRAGIQDLFSPRDQDSLDD</sequence>
<feature type="region of interest" description="Disordered" evidence="1">
    <location>
        <begin position="384"/>
        <end position="409"/>
    </location>
</feature>
<protein>
    <submittedName>
        <fullName evidence="3">Uncharacterized protein</fullName>
    </submittedName>
</protein>
<feature type="region of interest" description="Disordered" evidence="1">
    <location>
        <begin position="441"/>
        <end position="506"/>
    </location>
</feature>
<feature type="compositionally biased region" description="Basic and acidic residues" evidence="1">
    <location>
        <begin position="497"/>
        <end position="506"/>
    </location>
</feature>
<feature type="transmembrane region" description="Helical" evidence="2">
    <location>
        <begin position="205"/>
        <end position="227"/>
    </location>
</feature>
<feature type="transmembrane region" description="Helical" evidence="2">
    <location>
        <begin position="247"/>
        <end position="267"/>
    </location>
</feature>
<feature type="region of interest" description="Disordered" evidence="1">
    <location>
        <begin position="287"/>
        <end position="352"/>
    </location>
</feature>
<dbReference type="EMBL" id="NBSH01000021">
    <property type="protein sequence ID" value="ORX33414.1"/>
    <property type="molecule type" value="Genomic_DNA"/>
</dbReference>
<dbReference type="STRING" id="4999.A0A1Y1U799"/>
<feature type="compositionally biased region" description="Polar residues" evidence="1">
    <location>
        <begin position="450"/>
        <end position="460"/>
    </location>
</feature>
<dbReference type="PANTHER" id="PTHR28297">
    <property type="entry name" value="FUNGAL PROTEIN"/>
    <property type="match status" value="1"/>
</dbReference>
<reference evidence="3 4" key="1">
    <citation type="submission" date="2017-03" db="EMBL/GenBank/DDBJ databases">
        <title>Widespread Adenine N6-methylation of Active Genes in Fungi.</title>
        <authorList>
            <consortium name="DOE Joint Genome Institute"/>
            <person name="Mondo S.J."/>
            <person name="Dannebaum R.O."/>
            <person name="Kuo R.C."/>
            <person name="Louie K.B."/>
            <person name="Bewick A.J."/>
            <person name="Labutti K."/>
            <person name="Haridas S."/>
            <person name="Kuo A."/>
            <person name="Salamov A."/>
            <person name="Ahrendt S.R."/>
            <person name="Lau R."/>
            <person name="Bowen B.P."/>
            <person name="Lipzen A."/>
            <person name="Sullivan W."/>
            <person name="Andreopoulos W.B."/>
            <person name="Clum A."/>
            <person name="Lindquist E."/>
            <person name="Daum C."/>
            <person name="Northen T.R."/>
            <person name="Ramamoorthy G."/>
            <person name="Schmitz R.J."/>
            <person name="Gryganskyi A."/>
            <person name="Culley D."/>
            <person name="Magnuson J."/>
            <person name="James T.Y."/>
            <person name="O'Malley M.A."/>
            <person name="Stajich J.E."/>
            <person name="Spatafora J.W."/>
            <person name="Visel A."/>
            <person name="Grigoriev I.V."/>
        </authorList>
    </citation>
    <scope>NUCLEOTIDE SEQUENCE [LARGE SCALE GENOMIC DNA]</scope>
    <source>
        <strain evidence="3 4">NRRL Y-17943</strain>
    </source>
</reference>
<gene>
    <name evidence="3" type="ORF">BD324DRAFT_639705</name>
</gene>
<dbReference type="InParanoid" id="A0A1Y1U799"/>
<feature type="compositionally biased region" description="Polar residues" evidence="1">
    <location>
        <begin position="384"/>
        <end position="399"/>
    </location>
</feature>
<evidence type="ECO:0000313" key="3">
    <source>
        <dbReference type="EMBL" id="ORX33414.1"/>
    </source>
</evidence>
<proteinExistence type="predicted"/>
<feature type="transmembrane region" description="Helical" evidence="2">
    <location>
        <begin position="81"/>
        <end position="100"/>
    </location>
</feature>
<accession>A0A1Y1U799</accession>
<dbReference type="GeneID" id="33559080"/>
<dbReference type="Proteomes" id="UP000193218">
    <property type="component" value="Unassembled WGS sequence"/>
</dbReference>
<keyword evidence="2" id="KW-1133">Transmembrane helix</keyword>
<evidence type="ECO:0000256" key="2">
    <source>
        <dbReference type="SAM" id="Phobius"/>
    </source>
</evidence>
<dbReference type="OrthoDB" id="15595at2759"/>
<dbReference type="RefSeq" id="XP_021867749.1">
    <property type="nucleotide sequence ID" value="XM_022017271.1"/>
</dbReference>
<comment type="caution">
    <text evidence="3">The sequence shown here is derived from an EMBL/GenBank/DDBJ whole genome shotgun (WGS) entry which is preliminary data.</text>
</comment>
<evidence type="ECO:0000256" key="1">
    <source>
        <dbReference type="SAM" id="MobiDB-lite"/>
    </source>
</evidence>
<keyword evidence="2" id="KW-0472">Membrane</keyword>
<keyword evidence="2" id="KW-0812">Transmembrane</keyword>
<dbReference type="PANTHER" id="PTHR28297:SF1">
    <property type="entry name" value="FUNGAL PROTEIN"/>
    <property type="match status" value="1"/>
</dbReference>
<evidence type="ECO:0000313" key="4">
    <source>
        <dbReference type="Proteomes" id="UP000193218"/>
    </source>
</evidence>
<dbReference type="Pfam" id="PF10445">
    <property type="entry name" value="DUF2456"/>
    <property type="match status" value="1"/>
</dbReference>
<name>A0A1Y1U799_9TREE</name>